<accession>A0ACC0VPL3</accession>
<gene>
    <name evidence="1" type="ORF">PsorP6_003958</name>
</gene>
<evidence type="ECO:0000313" key="1">
    <source>
        <dbReference type="EMBL" id="KAI9908392.1"/>
    </source>
</evidence>
<organism evidence="1 2">
    <name type="scientific">Peronosclerospora sorghi</name>
    <dbReference type="NCBI Taxonomy" id="230839"/>
    <lineage>
        <taxon>Eukaryota</taxon>
        <taxon>Sar</taxon>
        <taxon>Stramenopiles</taxon>
        <taxon>Oomycota</taxon>
        <taxon>Peronosporomycetes</taxon>
        <taxon>Peronosporales</taxon>
        <taxon>Peronosporaceae</taxon>
        <taxon>Peronosclerospora</taxon>
    </lineage>
</organism>
<reference evidence="1 2" key="1">
    <citation type="journal article" date="2022" name="bioRxiv">
        <title>The genome of the oomycete Peronosclerospora sorghi, a cosmopolitan pathogen of maize and sorghum, is inflated with dispersed pseudogenes.</title>
        <authorList>
            <person name="Fletcher K."/>
            <person name="Martin F."/>
            <person name="Isakeit T."/>
            <person name="Cavanaugh K."/>
            <person name="Magill C."/>
            <person name="Michelmore R."/>
        </authorList>
    </citation>
    <scope>NUCLEOTIDE SEQUENCE [LARGE SCALE GENOMIC DNA]</scope>
    <source>
        <strain evidence="1">P6</strain>
    </source>
</reference>
<protein>
    <submittedName>
        <fullName evidence="1">Uncharacterized protein</fullName>
    </submittedName>
</protein>
<evidence type="ECO:0000313" key="2">
    <source>
        <dbReference type="Proteomes" id="UP001163321"/>
    </source>
</evidence>
<keyword evidence="2" id="KW-1185">Reference proteome</keyword>
<comment type="caution">
    <text evidence="1">The sequence shown here is derived from an EMBL/GenBank/DDBJ whole genome shotgun (WGS) entry which is preliminary data.</text>
</comment>
<sequence length="222" mass="24382">MTEEEFTKFVGRCNQRGDLVFAAAPRVALEALSSTLSASSEKDWTTANVAFWAFAAVAALESSIFFAGQPLTSLSEKQVVDCDTSSYVCEGGFPGNSLSFIQRAVQGIVKHATSSTSKPVTICDVVTVPESELRLLEAISGRPVAVGVAARNHTWKHALYLLARRRSWTMRCWPWVTARVAPRRTIRSRTGGVRNGTRLVTIDGMGQYPLIYGLQRVFVHDQ</sequence>
<name>A0ACC0VPL3_9STRA</name>
<dbReference type="Proteomes" id="UP001163321">
    <property type="component" value="Chromosome 8"/>
</dbReference>
<dbReference type="EMBL" id="CM047587">
    <property type="protein sequence ID" value="KAI9908392.1"/>
    <property type="molecule type" value="Genomic_DNA"/>
</dbReference>
<proteinExistence type="predicted"/>